<comment type="caution">
    <text evidence="6">The sequence shown here is derived from an EMBL/GenBank/DDBJ whole genome shotgun (WGS) entry which is preliminary data.</text>
</comment>
<dbReference type="OrthoDB" id="3863369at2"/>
<dbReference type="AlphaFoldDB" id="A0A0J7ZMX8"/>
<dbReference type="SUPFAM" id="SSF53756">
    <property type="entry name" value="UDP-Glycosyltransferase/glycogen phosphorylase"/>
    <property type="match status" value="1"/>
</dbReference>
<evidence type="ECO:0000256" key="3">
    <source>
        <dbReference type="ARBA" id="ARBA00022679"/>
    </source>
</evidence>
<evidence type="ECO:0000259" key="4">
    <source>
        <dbReference type="Pfam" id="PF06722"/>
    </source>
</evidence>
<organism evidence="6 7">
    <name type="scientific">Streptomyces viridochromogenes</name>
    <dbReference type="NCBI Taxonomy" id="1938"/>
    <lineage>
        <taxon>Bacteria</taxon>
        <taxon>Bacillati</taxon>
        <taxon>Actinomycetota</taxon>
        <taxon>Actinomycetes</taxon>
        <taxon>Kitasatosporales</taxon>
        <taxon>Streptomycetaceae</taxon>
        <taxon>Streptomyces</taxon>
    </lineage>
</organism>
<dbReference type="CDD" id="cd03784">
    <property type="entry name" value="GT1_Gtf-like"/>
    <property type="match status" value="1"/>
</dbReference>
<accession>A0A0J7ZMX8</accession>
<evidence type="ECO:0000256" key="1">
    <source>
        <dbReference type="ARBA" id="ARBA00006962"/>
    </source>
</evidence>
<reference evidence="6 7" key="1">
    <citation type="submission" date="2015-06" db="EMBL/GenBank/DDBJ databases">
        <authorList>
            <person name="Ju K.-S."/>
            <person name="Doroghazi J.R."/>
            <person name="Metcalf W.W."/>
        </authorList>
    </citation>
    <scope>NUCLEOTIDE SEQUENCE [LARGE SCALE GENOMIC DNA]</scope>
    <source>
        <strain evidence="6 7">NRRL 3414</strain>
    </source>
</reference>
<dbReference type="Pfam" id="PF21036">
    <property type="entry name" value="EryCIII-like_N"/>
    <property type="match status" value="2"/>
</dbReference>
<evidence type="ECO:0000313" key="7">
    <source>
        <dbReference type="Proteomes" id="UP000037432"/>
    </source>
</evidence>
<dbReference type="Proteomes" id="UP000037432">
    <property type="component" value="Unassembled WGS sequence"/>
</dbReference>
<feature type="domain" description="Erythromycin biosynthesis protein CIII-like N-terminal" evidence="5">
    <location>
        <begin position="22"/>
        <end position="60"/>
    </location>
</feature>
<keyword evidence="3" id="KW-0808">Transferase</keyword>
<comment type="similarity">
    <text evidence="1">Belongs to the glycosyltransferase 28 family.</text>
</comment>
<dbReference type="GO" id="GO:0016758">
    <property type="term" value="F:hexosyltransferase activity"/>
    <property type="evidence" value="ECO:0007669"/>
    <property type="project" value="UniProtKB-ARBA"/>
</dbReference>
<dbReference type="PATRIC" id="fig|1938.3.peg.3316"/>
<protein>
    <submittedName>
        <fullName evidence="6">Uncharacterized protein</fullName>
    </submittedName>
</protein>
<dbReference type="GO" id="GO:0017000">
    <property type="term" value="P:antibiotic biosynthetic process"/>
    <property type="evidence" value="ECO:0007669"/>
    <property type="project" value="UniProtKB-ARBA"/>
</dbReference>
<keyword evidence="2" id="KW-0328">Glycosyltransferase</keyword>
<sequence>MRVLFTTSDWGGHYFCMVPLGWALQAAGHEVRVACPPPQAAAVGRAGLTAVPVLDGPDLTYYSRLVRYQEAVDGESKVPGPPVHPVTGQLVSDLAEFDCAAAMERFWQDTGRALTGSYDRAVRFGRSFAPDIVVYDLMAPEGALVARLAGVPSVYHSAGLFGVAETEHVLEAGLEDPTGSFARHGAKPFHRDQIEYVLDPSPVQALPPHGRARRVPVRPIPYNGVGIVPDWLLEPPAGRRVCVLWGVSATAMYGPYVPALRHAVEAAVDTGSEVLLAATQEQVAALGPVSSRVRVLTGFPVDLLLPSCDALIHHGGANTVMNGFVAGAPQLCLDLSINSPVWRERVAGSGAVVALPALAATREEIRAGLAAVLEDDTCHRAAGTVRAGLAAQPAPAELVGGLVELARTGRFPD</sequence>
<dbReference type="InterPro" id="IPR048284">
    <property type="entry name" value="EryCIII-like_N"/>
</dbReference>
<dbReference type="EMBL" id="LFNT01000001">
    <property type="protein sequence ID" value="KMS77314.1"/>
    <property type="molecule type" value="Genomic_DNA"/>
</dbReference>
<dbReference type="GO" id="GO:0008194">
    <property type="term" value="F:UDP-glycosyltransferase activity"/>
    <property type="evidence" value="ECO:0007669"/>
    <property type="project" value="InterPro"/>
</dbReference>
<feature type="domain" description="Erythromycin biosynthesis protein CIII-like N-terminal" evidence="5">
    <location>
        <begin position="120"/>
        <end position="245"/>
    </location>
</feature>
<dbReference type="PANTHER" id="PTHR48050:SF13">
    <property type="entry name" value="STEROL 3-BETA-GLUCOSYLTRANSFERASE UGT80A2"/>
    <property type="match status" value="1"/>
</dbReference>
<dbReference type="Gene3D" id="3.40.50.2000">
    <property type="entry name" value="Glycogen Phosphorylase B"/>
    <property type="match status" value="2"/>
</dbReference>
<gene>
    <name evidence="6" type="ORF">ACM01_01405</name>
</gene>
<dbReference type="InterPro" id="IPR050426">
    <property type="entry name" value="Glycosyltransferase_28"/>
</dbReference>
<evidence type="ECO:0000313" key="6">
    <source>
        <dbReference type="EMBL" id="KMS77314.1"/>
    </source>
</evidence>
<dbReference type="InterPro" id="IPR010610">
    <property type="entry name" value="EryCIII-like_C"/>
</dbReference>
<dbReference type="PANTHER" id="PTHR48050">
    <property type="entry name" value="STEROL 3-BETA-GLUCOSYLTRANSFERASE"/>
    <property type="match status" value="1"/>
</dbReference>
<dbReference type="Pfam" id="PF06722">
    <property type="entry name" value="EryCIII-like_C"/>
    <property type="match status" value="1"/>
</dbReference>
<evidence type="ECO:0000256" key="2">
    <source>
        <dbReference type="ARBA" id="ARBA00022676"/>
    </source>
</evidence>
<name>A0A0J7ZMX8_STRVR</name>
<evidence type="ECO:0000259" key="5">
    <source>
        <dbReference type="Pfam" id="PF21036"/>
    </source>
</evidence>
<dbReference type="RefSeq" id="WP_048579105.1">
    <property type="nucleotide sequence ID" value="NZ_LFNT01000001.1"/>
</dbReference>
<dbReference type="InterPro" id="IPR002213">
    <property type="entry name" value="UDP_glucos_trans"/>
</dbReference>
<proteinExistence type="inferred from homology"/>
<feature type="domain" description="Erythromycin biosynthesis protein CIII-like C-terminal" evidence="4">
    <location>
        <begin position="264"/>
        <end position="405"/>
    </location>
</feature>